<reference evidence="1" key="1">
    <citation type="submission" date="2022-02" db="EMBL/GenBank/DDBJ databases">
        <title>Towards deciphering the DNA virus diversity associated with rodent species in the families Cricetidae and Heteromyidae.</title>
        <authorList>
            <person name="Lund M."/>
            <person name="Larsen B.B."/>
            <person name="Gryseels S."/>
            <person name="Kraberger S."/>
            <person name="Rowsey D.M."/>
            <person name="Steger L."/>
            <person name="Yule K.M."/>
            <person name="Upham N.S."/>
            <person name="Worobey M."/>
            <person name="Van Doorslaer K."/>
            <person name="Varsani A."/>
        </authorList>
    </citation>
    <scope>NUCLEOTIDE SEQUENCE</scope>
    <source>
        <strain evidence="1">UA23Rod_872</strain>
    </source>
</reference>
<dbReference type="EMBL" id="OM869612">
    <property type="protein sequence ID" value="UPW41507.1"/>
    <property type="molecule type" value="Genomic_DNA"/>
</dbReference>
<name>A0A976N1V0_9VIRU</name>
<protein>
    <submittedName>
        <fullName evidence="1">Internal scaffolding protein</fullName>
    </submittedName>
</protein>
<evidence type="ECO:0000313" key="1">
    <source>
        <dbReference type="EMBL" id="UPW41507.1"/>
    </source>
</evidence>
<sequence length="150" mass="17412">MVYRTKIIAMNRIKDIHVRFVPPVYEPLTGAVVENIDGSEVVMTYRDVSFFFDQSRLEKLGHQNVIDFLSRLDARVNELPKDVTTHDVKEFIKPRYVNSAADIQSWSKFLMERADDIRRASKERAEKASATEAHKRIDEFINALLNKAKE</sequence>
<accession>A0A976N1V0</accession>
<proteinExistence type="predicted"/>
<organism evidence="1">
    <name type="scientific">Dipodfec virus UA23Rod_872</name>
    <dbReference type="NCBI Taxonomy" id="2929333"/>
    <lineage>
        <taxon>Viruses</taxon>
        <taxon>Monodnaviria</taxon>
        <taxon>Sangervirae</taxon>
        <taxon>Phixviricota</taxon>
        <taxon>Malgrandaviricetes</taxon>
        <taxon>Petitvirales</taxon>
        <taxon>Microviridae</taxon>
    </lineage>
</organism>